<gene>
    <name evidence="2" type="ORF">FGG15_18155</name>
</gene>
<dbReference type="Pfam" id="PF16116">
    <property type="entry name" value="DUF4832"/>
    <property type="match status" value="1"/>
</dbReference>
<dbReference type="SUPFAM" id="SSF51445">
    <property type="entry name" value="(Trans)glycosidases"/>
    <property type="match status" value="1"/>
</dbReference>
<accession>A0ABY2WGP5</accession>
<sequence length="509" mass="58691">MQKTERLSDKRMRLIPKVALFIWLLYSSNMWAQIGESSSQKLVAVYPEESDELLLNPGVGFTTFQRFNGDELNEGTDWTEGFPIEYQDFDGKLETNDYPQTTIAYHRINWRFLETGPGLYDWGIIDKALRIAEQRGQTLMLRVSPYEGGDLKDVPSWYRKLTGEGKSDTLLSKKWRVNPENPEYLKYFGGLIEALGKKYDGHPHLEAVDISFIGYWGEGDGMHLLSDHVRVGLINKYLDNFKKTHLIFQPLNGDAPRPELLVRGTKIAAYWPDGTNNGEGSDMRHLGWRIDCLGDMGFWNDFSHMLDVYPQDIVRSGMKDAWKKAPIAMEICGTFLRWLEKEQYDEEVVNYIFEQALKWHVSTFNAKSSPVPSKWNPLVTEWLKKMGYRFVLRKFTYPSKVGQQGQIIISSWWENKGVAPIYRDYRLAIRLKGKKQTAVLFTSADIRNWLPGDVIFDEKLYVPIDVPPGEYRLELALVGSTDQIPRVKLANKGVNEEGWYPMGKILVTD</sequence>
<dbReference type="EMBL" id="VCNI01000004">
    <property type="protein sequence ID" value="TMU50723.1"/>
    <property type="molecule type" value="Genomic_DNA"/>
</dbReference>
<dbReference type="Proteomes" id="UP000751614">
    <property type="component" value="Unassembled WGS sequence"/>
</dbReference>
<dbReference type="InterPro" id="IPR032267">
    <property type="entry name" value="DUF4832"/>
</dbReference>
<evidence type="ECO:0000313" key="3">
    <source>
        <dbReference type="Proteomes" id="UP000751614"/>
    </source>
</evidence>
<organism evidence="2 3">
    <name type="scientific">Flagellimonas algicola</name>
    <dbReference type="NCBI Taxonomy" id="2583815"/>
    <lineage>
        <taxon>Bacteria</taxon>
        <taxon>Pseudomonadati</taxon>
        <taxon>Bacteroidota</taxon>
        <taxon>Flavobacteriia</taxon>
        <taxon>Flavobacteriales</taxon>
        <taxon>Flavobacteriaceae</taxon>
        <taxon>Flagellimonas</taxon>
    </lineage>
</organism>
<reference evidence="2 3" key="1">
    <citation type="submission" date="2019-05" db="EMBL/GenBank/DDBJ databases">
        <title>Flagellimonas sp. AsT0115, sp. nov., isolated from a marine red algae, Asparagopsis taxiformis.</title>
        <authorList>
            <person name="Kim J."/>
            <person name="Jeong S.E."/>
            <person name="Jeon C.O."/>
        </authorList>
    </citation>
    <scope>NUCLEOTIDE SEQUENCE [LARGE SCALE GENOMIC DNA]</scope>
    <source>
        <strain evidence="2 3">AsT0115</strain>
    </source>
</reference>
<evidence type="ECO:0000259" key="1">
    <source>
        <dbReference type="Pfam" id="PF16116"/>
    </source>
</evidence>
<dbReference type="InterPro" id="IPR017853">
    <property type="entry name" value="GH"/>
</dbReference>
<comment type="caution">
    <text evidence="2">The sequence shown here is derived from an EMBL/GenBank/DDBJ whole genome shotgun (WGS) entry which is preliminary data.</text>
</comment>
<protein>
    <submittedName>
        <fullName evidence="2">DUF4832 domain-containing protein</fullName>
    </submittedName>
</protein>
<name>A0ABY2WGP5_9FLAO</name>
<evidence type="ECO:0000313" key="2">
    <source>
        <dbReference type="EMBL" id="TMU50723.1"/>
    </source>
</evidence>
<feature type="domain" description="DUF4832" evidence="1">
    <location>
        <begin position="344"/>
        <end position="484"/>
    </location>
</feature>
<proteinExistence type="predicted"/>
<dbReference type="Gene3D" id="3.20.20.80">
    <property type="entry name" value="Glycosidases"/>
    <property type="match status" value="1"/>
</dbReference>
<keyword evidence="3" id="KW-1185">Reference proteome</keyword>